<gene>
    <name evidence="9" type="ORF">F3059_02135</name>
</gene>
<feature type="transmembrane region" description="Helical" evidence="7">
    <location>
        <begin position="36"/>
        <end position="56"/>
    </location>
</feature>
<dbReference type="GO" id="GO:0017038">
    <property type="term" value="P:protein import"/>
    <property type="evidence" value="ECO:0007669"/>
    <property type="project" value="TreeGrafter"/>
</dbReference>
<comment type="subcellular location">
    <subcellularLocation>
        <location evidence="1">Cell membrane</location>
        <topology evidence="1">Multi-pass membrane protein</topology>
    </subcellularLocation>
    <subcellularLocation>
        <location evidence="6">Membrane</location>
        <topology evidence="6">Multi-pass membrane protein</topology>
    </subcellularLocation>
</comment>
<keyword evidence="2" id="KW-1003">Cell membrane</keyword>
<keyword evidence="5 7" id="KW-0472">Membrane</keyword>
<organism evidence="9 10">
    <name type="scientific">Salibacter halophilus</name>
    <dbReference type="NCBI Taxonomy" id="1803916"/>
    <lineage>
        <taxon>Bacteria</taxon>
        <taxon>Pseudomonadati</taxon>
        <taxon>Bacteroidota</taxon>
        <taxon>Flavobacteriia</taxon>
        <taxon>Flavobacteriales</taxon>
        <taxon>Salibacteraceae</taxon>
        <taxon>Salibacter</taxon>
    </lineage>
</organism>
<evidence type="ECO:0000256" key="1">
    <source>
        <dbReference type="ARBA" id="ARBA00004651"/>
    </source>
</evidence>
<dbReference type="Pfam" id="PF01618">
    <property type="entry name" value="MotA_ExbB"/>
    <property type="match status" value="1"/>
</dbReference>
<accession>A0A6N6MBF2</accession>
<evidence type="ECO:0000259" key="8">
    <source>
        <dbReference type="Pfam" id="PF01618"/>
    </source>
</evidence>
<dbReference type="EMBL" id="WACR01000001">
    <property type="protein sequence ID" value="KAB1066299.1"/>
    <property type="molecule type" value="Genomic_DNA"/>
</dbReference>
<comment type="similarity">
    <text evidence="6">Belongs to the exbB/tolQ family.</text>
</comment>
<protein>
    <submittedName>
        <fullName evidence="9">MotA/TolQ/ExbB proton channel family protein</fullName>
    </submittedName>
</protein>
<proteinExistence type="inferred from homology"/>
<dbReference type="GO" id="GO:0005886">
    <property type="term" value="C:plasma membrane"/>
    <property type="evidence" value="ECO:0007669"/>
    <property type="project" value="UniProtKB-SubCell"/>
</dbReference>
<evidence type="ECO:0000256" key="5">
    <source>
        <dbReference type="ARBA" id="ARBA00023136"/>
    </source>
</evidence>
<evidence type="ECO:0000256" key="4">
    <source>
        <dbReference type="ARBA" id="ARBA00022989"/>
    </source>
</evidence>
<keyword evidence="4 7" id="KW-1133">Transmembrane helix</keyword>
<dbReference type="AlphaFoldDB" id="A0A6N6MBF2"/>
<dbReference type="PANTHER" id="PTHR30625">
    <property type="entry name" value="PROTEIN TOLQ"/>
    <property type="match status" value="1"/>
</dbReference>
<dbReference type="PANTHER" id="PTHR30625:SF17">
    <property type="entry name" value="TOLQ-RELATED"/>
    <property type="match status" value="1"/>
</dbReference>
<sequence length="231" mass="24805">MNFIISQISTGADTASAAASETTEGTLSILELIAGGGWYIMGPLGILSVIAVYIFIERFRAINQVVKSSTSFMEQVRTNVLNGNLEEAKGACRNDNSPYSRMIEKGINRIGKPMPDIAMAIESEGKLEVTKLEQSLSTEATIAGAAPMIGFLGTVIGMINTFHEMYSSGNSVELDQLSGGIMQAMVTTAAGLVIGIIAYLAYNILISRLDKVTFKMDELTVKFTDMLQEPA</sequence>
<evidence type="ECO:0000313" key="9">
    <source>
        <dbReference type="EMBL" id="KAB1066299.1"/>
    </source>
</evidence>
<evidence type="ECO:0000256" key="6">
    <source>
        <dbReference type="RuleBase" id="RU004057"/>
    </source>
</evidence>
<feature type="transmembrane region" description="Helical" evidence="7">
    <location>
        <begin position="140"/>
        <end position="161"/>
    </location>
</feature>
<evidence type="ECO:0000256" key="3">
    <source>
        <dbReference type="ARBA" id="ARBA00022692"/>
    </source>
</evidence>
<dbReference type="Proteomes" id="UP000435357">
    <property type="component" value="Unassembled WGS sequence"/>
</dbReference>
<feature type="transmembrane region" description="Helical" evidence="7">
    <location>
        <begin position="181"/>
        <end position="206"/>
    </location>
</feature>
<keyword evidence="6" id="KW-0653">Protein transport</keyword>
<comment type="caution">
    <text evidence="9">The sequence shown here is derived from an EMBL/GenBank/DDBJ whole genome shotgun (WGS) entry which is preliminary data.</text>
</comment>
<keyword evidence="6" id="KW-0813">Transport</keyword>
<keyword evidence="3 7" id="KW-0812">Transmembrane</keyword>
<dbReference type="RefSeq" id="WP_151166287.1">
    <property type="nucleotide sequence ID" value="NZ_WACR01000001.1"/>
</dbReference>
<dbReference type="OrthoDB" id="4045at2"/>
<keyword evidence="10" id="KW-1185">Reference proteome</keyword>
<evidence type="ECO:0000256" key="7">
    <source>
        <dbReference type="SAM" id="Phobius"/>
    </source>
</evidence>
<evidence type="ECO:0000313" key="10">
    <source>
        <dbReference type="Proteomes" id="UP000435357"/>
    </source>
</evidence>
<dbReference type="InterPro" id="IPR050790">
    <property type="entry name" value="ExbB/TolQ_transport"/>
</dbReference>
<reference evidence="9 10" key="1">
    <citation type="submission" date="2019-09" db="EMBL/GenBank/DDBJ databases">
        <title>Genomes of Cryomorphaceae.</title>
        <authorList>
            <person name="Bowman J.P."/>
        </authorList>
    </citation>
    <scope>NUCLEOTIDE SEQUENCE [LARGE SCALE GENOMIC DNA]</scope>
    <source>
        <strain evidence="9 10">KCTC 52047</strain>
    </source>
</reference>
<feature type="domain" description="MotA/TolQ/ExbB proton channel" evidence="8">
    <location>
        <begin position="96"/>
        <end position="217"/>
    </location>
</feature>
<name>A0A6N6MBF2_9FLAO</name>
<dbReference type="InterPro" id="IPR002898">
    <property type="entry name" value="MotA_ExbB_proton_chnl"/>
</dbReference>
<evidence type="ECO:0000256" key="2">
    <source>
        <dbReference type="ARBA" id="ARBA00022475"/>
    </source>
</evidence>